<dbReference type="Gene3D" id="3.40.50.300">
    <property type="entry name" value="P-loop containing nucleotide triphosphate hydrolases"/>
    <property type="match status" value="1"/>
</dbReference>
<dbReference type="SUPFAM" id="SSF46689">
    <property type="entry name" value="Homeodomain-like"/>
    <property type="match status" value="1"/>
</dbReference>
<keyword evidence="5" id="KW-0804">Transcription</keyword>
<dbReference type="PROSITE" id="PS00675">
    <property type="entry name" value="SIGMA54_INTERACT_1"/>
    <property type="match status" value="1"/>
</dbReference>
<feature type="domain" description="Sigma-54 factor interaction" evidence="7">
    <location>
        <begin position="205"/>
        <end position="435"/>
    </location>
</feature>
<dbReference type="GO" id="GO:0006355">
    <property type="term" value="P:regulation of DNA-templated transcription"/>
    <property type="evidence" value="ECO:0007669"/>
    <property type="project" value="InterPro"/>
</dbReference>
<dbReference type="Pfam" id="PF02954">
    <property type="entry name" value="HTH_8"/>
    <property type="match status" value="1"/>
</dbReference>
<dbReference type="PRINTS" id="PR01590">
    <property type="entry name" value="HTHFIS"/>
</dbReference>
<dbReference type="Pfam" id="PF25601">
    <property type="entry name" value="AAA_lid_14"/>
    <property type="match status" value="1"/>
</dbReference>
<dbReference type="AlphaFoldDB" id="A0A937XBC4"/>
<dbReference type="EMBL" id="VGIY01000187">
    <property type="protein sequence ID" value="MBM3317782.1"/>
    <property type="molecule type" value="Genomic_DNA"/>
</dbReference>
<dbReference type="SUPFAM" id="SSF52540">
    <property type="entry name" value="P-loop containing nucleoside triphosphate hydrolases"/>
    <property type="match status" value="1"/>
</dbReference>
<dbReference type="PANTHER" id="PTHR32071:SF100">
    <property type="entry name" value="RESPONSE REGULATOR PROTEIN PILR"/>
    <property type="match status" value="1"/>
</dbReference>
<evidence type="ECO:0000256" key="4">
    <source>
        <dbReference type="ARBA" id="ARBA00023125"/>
    </source>
</evidence>
<dbReference type="FunFam" id="3.40.50.300:FF:000006">
    <property type="entry name" value="DNA-binding transcriptional regulator NtrC"/>
    <property type="match status" value="1"/>
</dbReference>
<name>A0A937XBC4_UNCEI</name>
<proteinExistence type="predicted"/>
<dbReference type="Proteomes" id="UP000748308">
    <property type="component" value="Unassembled WGS sequence"/>
</dbReference>
<dbReference type="InterPro" id="IPR003018">
    <property type="entry name" value="GAF"/>
</dbReference>
<organism evidence="8 9">
    <name type="scientific">Eiseniibacteriota bacterium</name>
    <dbReference type="NCBI Taxonomy" id="2212470"/>
    <lineage>
        <taxon>Bacteria</taxon>
        <taxon>Candidatus Eiseniibacteriota</taxon>
    </lineage>
</organism>
<dbReference type="Gene3D" id="3.30.450.40">
    <property type="match status" value="1"/>
</dbReference>
<dbReference type="CDD" id="cd00009">
    <property type="entry name" value="AAA"/>
    <property type="match status" value="1"/>
</dbReference>
<accession>A0A937XBC4</accession>
<evidence type="ECO:0000256" key="6">
    <source>
        <dbReference type="SAM" id="MobiDB-lite"/>
    </source>
</evidence>
<dbReference type="SMART" id="SM00065">
    <property type="entry name" value="GAF"/>
    <property type="match status" value="1"/>
</dbReference>
<reference evidence="8" key="1">
    <citation type="submission" date="2019-03" db="EMBL/GenBank/DDBJ databases">
        <title>Lake Tanganyika Metagenome-Assembled Genomes (MAGs).</title>
        <authorList>
            <person name="Tran P."/>
        </authorList>
    </citation>
    <scope>NUCLEOTIDE SEQUENCE</scope>
    <source>
        <strain evidence="8">M_DeepCast_400m_m2_100</strain>
    </source>
</reference>
<dbReference type="InterPro" id="IPR058031">
    <property type="entry name" value="AAA_lid_NorR"/>
</dbReference>
<evidence type="ECO:0000256" key="2">
    <source>
        <dbReference type="ARBA" id="ARBA00022840"/>
    </source>
</evidence>
<dbReference type="GO" id="GO:0005524">
    <property type="term" value="F:ATP binding"/>
    <property type="evidence" value="ECO:0007669"/>
    <property type="project" value="UniProtKB-KW"/>
</dbReference>
<keyword evidence="1" id="KW-0547">Nucleotide-binding</keyword>
<dbReference type="Pfam" id="PF00158">
    <property type="entry name" value="Sigma54_activat"/>
    <property type="match status" value="1"/>
</dbReference>
<evidence type="ECO:0000256" key="1">
    <source>
        <dbReference type="ARBA" id="ARBA00022741"/>
    </source>
</evidence>
<keyword evidence="2" id="KW-0067">ATP-binding</keyword>
<dbReference type="InterPro" id="IPR009057">
    <property type="entry name" value="Homeodomain-like_sf"/>
</dbReference>
<dbReference type="PANTHER" id="PTHR32071">
    <property type="entry name" value="TRANSCRIPTIONAL REGULATORY PROTEIN"/>
    <property type="match status" value="1"/>
</dbReference>
<dbReference type="InterPro" id="IPR002197">
    <property type="entry name" value="HTH_Fis"/>
</dbReference>
<evidence type="ECO:0000256" key="3">
    <source>
        <dbReference type="ARBA" id="ARBA00023015"/>
    </source>
</evidence>
<keyword evidence="4" id="KW-0238">DNA-binding</keyword>
<dbReference type="Gene3D" id="1.10.10.60">
    <property type="entry name" value="Homeodomain-like"/>
    <property type="match status" value="1"/>
</dbReference>
<dbReference type="PROSITE" id="PS50045">
    <property type="entry name" value="SIGMA54_INTERACT_4"/>
    <property type="match status" value="1"/>
</dbReference>
<dbReference type="InterPro" id="IPR002078">
    <property type="entry name" value="Sigma_54_int"/>
</dbReference>
<evidence type="ECO:0000313" key="8">
    <source>
        <dbReference type="EMBL" id="MBM3317782.1"/>
    </source>
</evidence>
<feature type="non-terminal residue" evidence="8">
    <location>
        <position position="1"/>
    </location>
</feature>
<comment type="caution">
    <text evidence="8">The sequence shown here is derived from an EMBL/GenBank/DDBJ whole genome shotgun (WGS) entry which is preliminary data.</text>
</comment>
<dbReference type="SUPFAM" id="SSF55781">
    <property type="entry name" value="GAF domain-like"/>
    <property type="match status" value="1"/>
</dbReference>
<dbReference type="InterPro" id="IPR003593">
    <property type="entry name" value="AAA+_ATPase"/>
</dbReference>
<feature type="region of interest" description="Disordered" evidence="6">
    <location>
        <begin position="466"/>
        <end position="490"/>
    </location>
</feature>
<gene>
    <name evidence="8" type="ORF">FJY75_08000</name>
</gene>
<evidence type="ECO:0000256" key="5">
    <source>
        <dbReference type="ARBA" id="ARBA00023163"/>
    </source>
</evidence>
<protein>
    <submittedName>
        <fullName evidence="8">Sigma-54-dependent Fis family transcriptional regulator</fullName>
    </submittedName>
</protein>
<keyword evidence="3" id="KW-0805">Transcription regulation</keyword>
<dbReference type="SMART" id="SM00382">
    <property type="entry name" value="AAA"/>
    <property type="match status" value="1"/>
</dbReference>
<sequence>AGGIAGPDLRLLLEQAQARATAQALEELQPLTQALAGDLDLDSVVRTILDHAIRLARAERGALFLGDSRGARLRPALARNVAGEELKELSRVSLTILRQAAAGQFILTYDALHDPLFREAPSVRAQNIRMVACLPLRAAGRTLGVVYFDGPRETTSLTEQVRRALELLAGIAAAAIENARLHGRVLLQNKRLREQLDTPDPFGALVTIDPGMLELLRTAAQMARLDHHVLVLGESGVGKEMLAQAIHRAGPRAKGPLVAHNCANVPPDLAEDLFFGHARGGFTGAHKPRGGLFQRAHRGVLFLDEIGELSIENQAKLLRVVDDGVVRPVGSDRDIQVDVRIIAATSRDLSREVRAGRCLEALYFRICVLLLRVPPLRERDGDIPVLAKHFLEKHAASAMPAGERRFTPEALAYMRTLPWPGNVRTLETLVRRVLALQPPGAVGVPEVRRQLDDLLGATPFSGAEPAHIGASGAPRLRARSGGAGSYSPREQEALRVRVSEALRRSSGNKTGAARLLGCHRNTLQRWLRELDGAD</sequence>
<dbReference type="GO" id="GO:0043565">
    <property type="term" value="F:sequence-specific DNA binding"/>
    <property type="evidence" value="ECO:0007669"/>
    <property type="project" value="InterPro"/>
</dbReference>
<dbReference type="Gene3D" id="1.10.8.60">
    <property type="match status" value="1"/>
</dbReference>
<dbReference type="Pfam" id="PF13185">
    <property type="entry name" value="GAF_2"/>
    <property type="match status" value="1"/>
</dbReference>
<evidence type="ECO:0000259" key="7">
    <source>
        <dbReference type="PROSITE" id="PS50045"/>
    </source>
</evidence>
<evidence type="ECO:0000313" key="9">
    <source>
        <dbReference type="Proteomes" id="UP000748308"/>
    </source>
</evidence>
<dbReference type="InterPro" id="IPR029016">
    <property type="entry name" value="GAF-like_dom_sf"/>
</dbReference>
<dbReference type="InterPro" id="IPR027417">
    <property type="entry name" value="P-loop_NTPase"/>
</dbReference>
<dbReference type="InterPro" id="IPR025662">
    <property type="entry name" value="Sigma_54_int_dom_ATP-bd_1"/>
</dbReference>